<sequence length="69" mass="8192">MIFAIRQLAIDQVAQCVNEKFLKERMFQTALMLINNRIIKEPIFQTVSKNGLRLSEKQKPRAYRNPRQD</sequence>
<evidence type="ECO:0000313" key="2">
    <source>
        <dbReference type="Proteomes" id="UP000002815"/>
    </source>
</evidence>
<name>E8JZD1_9STRE</name>
<organism evidence="1 2">
    <name type="scientific">Streptococcus infantis ATCC 700779</name>
    <dbReference type="NCBI Taxonomy" id="889204"/>
    <lineage>
        <taxon>Bacteria</taxon>
        <taxon>Bacillati</taxon>
        <taxon>Bacillota</taxon>
        <taxon>Bacilli</taxon>
        <taxon>Lactobacillales</taxon>
        <taxon>Streptococcaceae</taxon>
        <taxon>Streptococcus</taxon>
    </lineage>
</organism>
<gene>
    <name evidence="1" type="ORF">HMPREF9423_0594</name>
</gene>
<dbReference type="EMBL" id="AEVD01000005">
    <property type="protein sequence ID" value="EFX36950.1"/>
    <property type="molecule type" value="Genomic_DNA"/>
</dbReference>
<accession>E8JZD1</accession>
<keyword evidence="2" id="KW-1185">Reference proteome</keyword>
<proteinExistence type="predicted"/>
<dbReference type="HOGENOM" id="CLU_2774173_0_0_9"/>
<evidence type="ECO:0000313" key="1">
    <source>
        <dbReference type="EMBL" id="EFX36950.1"/>
    </source>
</evidence>
<protein>
    <submittedName>
        <fullName evidence="1">Uncharacterized protein</fullName>
    </submittedName>
</protein>
<comment type="caution">
    <text evidence="1">The sequence shown here is derived from an EMBL/GenBank/DDBJ whole genome shotgun (WGS) entry which is preliminary data.</text>
</comment>
<dbReference type="Proteomes" id="UP000002815">
    <property type="component" value="Unassembled WGS sequence"/>
</dbReference>
<reference evidence="1 2" key="1">
    <citation type="submission" date="2010-12" db="EMBL/GenBank/DDBJ databases">
        <authorList>
            <person name="Muzny D."/>
            <person name="Qin X."/>
            <person name="Deng J."/>
            <person name="Jiang H."/>
            <person name="Liu Y."/>
            <person name="Qu J."/>
            <person name="Song X.-Z."/>
            <person name="Zhang L."/>
            <person name="Thornton R."/>
            <person name="Coyle M."/>
            <person name="Francisco L."/>
            <person name="Jackson L."/>
            <person name="Javaid M."/>
            <person name="Korchina V."/>
            <person name="Kovar C."/>
            <person name="Mata R."/>
            <person name="Mathew T."/>
            <person name="Ngo R."/>
            <person name="Nguyen L."/>
            <person name="Nguyen N."/>
            <person name="Okwuonu G."/>
            <person name="Ongeri F."/>
            <person name="Pham C."/>
            <person name="Simmons D."/>
            <person name="Wilczek-Boney K."/>
            <person name="Hale W."/>
            <person name="Jakkamsetti A."/>
            <person name="Pham P."/>
            <person name="Ruth R."/>
            <person name="San Lucas F."/>
            <person name="Warren J."/>
            <person name="Zhang J."/>
            <person name="Zhao Z."/>
            <person name="Zhou C."/>
            <person name="Zhu D."/>
            <person name="Lee S."/>
            <person name="Bess C."/>
            <person name="Blankenburg K."/>
            <person name="Forbes L."/>
            <person name="Fu Q."/>
            <person name="Gubbala S."/>
            <person name="Hirani K."/>
            <person name="Jayaseelan J.C."/>
            <person name="Lara F."/>
            <person name="Munidasa M."/>
            <person name="Palculict T."/>
            <person name="Patil S."/>
            <person name="Pu L.-L."/>
            <person name="Saada N."/>
            <person name="Tang L."/>
            <person name="Weissenberger G."/>
            <person name="Zhu Y."/>
            <person name="Hemphill L."/>
            <person name="Shang Y."/>
            <person name="Youmans B."/>
            <person name="Ayvaz T."/>
            <person name="Ross M."/>
            <person name="Santibanez J."/>
            <person name="Aqrawi P."/>
            <person name="Gross S."/>
            <person name="Joshi V."/>
            <person name="Fowler G."/>
            <person name="Nazareth L."/>
            <person name="Reid J."/>
            <person name="Worley K."/>
            <person name="Petrosino J."/>
            <person name="Highlander S."/>
            <person name="Gibbs R."/>
        </authorList>
    </citation>
    <scope>NUCLEOTIDE SEQUENCE [LARGE SCALE GENOMIC DNA]</scope>
    <source>
        <strain evidence="1 2">ATCC 700779</strain>
    </source>
</reference>
<dbReference type="AlphaFoldDB" id="E8JZD1"/>